<feature type="region of interest" description="Disordered" evidence="1">
    <location>
        <begin position="52"/>
        <end position="73"/>
    </location>
</feature>
<dbReference type="OrthoDB" id="5580261at2759"/>
<organism evidence="2 3">
    <name type="scientific">Xylaria multiplex</name>
    <dbReference type="NCBI Taxonomy" id="323545"/>
    <lineage>
        <taxon>Eukaryota</taxon>
        <taxon>Fungi</taxon>
        <taxon>Dikarya</taxon>
        <taxon>Ascomycota</taxon>
        <taxon>Pezizomycotina</taxon>
        <taxon>Sordariomycetes</taxon>
        <taxon>Xylariomycetidae</taxon>
        <taxon>Xylariales</taxon>
        <taxon>Xylariaceae</taxon>
        <taxon>Xylaria</taxon>
    </lineage>
</organism>
<evidence type="ECO:0000256" key="1">
    <source>
        <dbReference type="SAM" id="MobiDB-lite"/>
    </source>
</evidence>
<dbReference type="InterPro" id="IPR018811">
    <property type="entry name" value="MRX11"/>
</dbReference>
<comment type="caution">
    <text evidence="2">The sequence shown here is derived from an EMBL/GenBank/DDBJ whole genome shotgun (WGS) entry which is preliminary data.</text>
</comment>
<evidence type="ECO:0000313" key="2">
    <source>
        <dbReference type="EMBL" id="KAF2963511.1"/>
    </source>
</evidence>
<dbReference type="PANTHER" id="PTHR28002:SF1">
    <property type="entry name" value="MIOREX COMPLEX COMPONENT 11"/>
    <property type="match status" value="1"/>
</dbReference>
<protein>
    <submittedName>
        <fullName evidence="2">Uncharacterized protein</fullName>
    </submittedName>
</protein>
<dbReference type="InParanoid" id="A0A7C8MKE6"/>
<evidence type="ECO:0000313" key="3">
    <source>
        <dbReference type="Proteomes" id="UP000481858"/>
    </source>
</evidence>
<proteinExistence type="predicted"/>
<accession>A0A7C8MKE6</accession>
<name>A0A7C8MKE6_9PEZI</name>
<keyword evidence="3" id="KW-1185">Reference proteome</keyword>
<reference evidence="2 3" key="1">
    <citation type="submission" date="2019-12" db="EMBL/GenBank/DDBJ databases">
        <title>Draft genome sequence of the ascomycete Xylaria multiplex DSM 110363.</title>
        <authorList>
            <person name="Buettner E."/>
            <person name="Kellner H."/>
        </authorList>
    </citation>
    <scope>NUCLEOTIDE SEQUENCE [LARGE SCALE GENOMIC DNA]</scope>
    <source>
        <strain evidence="2 3">DSM 110363</strain>
    </source>
</reference>
<dbReference type="Pfam" id="PF10306">
    <property type="entry name" value="FLILHELTA"/>
    <property type="match status" value="1"/>
</dbReference>
<gene>
    <name evidence="2" type="ORF">GQX73_g10059</name>
</gene>
<dbReference type="PANTHER" id="PTHR28002">
    <property type="entry name" value="MIOREX COMPLEX COMPONENT 11"/>
    <property type="match status" value="1"/>
</dbReference>
<dbReference type="GO" id="GO:0005739">
    <property type="term" value="C:mitochondrion"/>
    <property type="evidence" value="ECO:0007669"/>
    <property type="project" value="TreeGrafter"/>
</dbReference>
<dbReference type="EMBL" id="WUBL01000199">
    <property type="protein sequence ID" value="KAF2963511.1"/>
    <property type="molecule type" value="Genomic_DNA"/>
</dbReference>
<sequence length="303" mass="34311">MPVLNPVWSRQAITLQRTAPRAARPLISPLSHLKPPAHTWTWTQVLSRRFQSTDSKPPVPSPANPSSTTPHTHRISRILTSASRFLPKRLQSSLQNLRSAPFSHVCAFFVLHEITAILPILGLTYAFYMLDWVPTSWVLGPFAAWAEDGLKKYVPYFRQKNWFGFKDKDVNGSADWEEALENQLREEVEKERQREGREGGWFVGFSRGIWDRDPAGESAPTGSSGNITIGGDSRRTAAVWQKMKQAATVENTEKGYKIGIQIAAAYVITKFLLVPRIALSLWLTPWLARSFVGFRQAVRRKRS</sequence>
<dbReference type="Proteomes" id="UP000481858">
    <property type="component" value="Unassembled WGS sequence"/>
</dbReference>
<dbReference type="AlphaFoldDB" id="A0A7C8MKE6"/>